<sequence length="111" mass="12658">MQSLITFTKTAALRTQVVRAAMISQPSVSFAKIADKEKGDEKNFFNKEDEKLLKGLLKKMNAQVKAVEQAPEECQKSADALKEIFKKHKLDEATHKTLFDNLVDWKNKFSQ</sequence>
<gene>
    <name evidence="1" type="ORF">FGO68_gene9990</name>
</gene>
<accession>A0A8J8NLX2</accession>
<evidence type="ECO:0000313" key="2">
    <source>
        <dbReference type="Proteomes" id="UP000785679"/>
    </source>
</evidence>
<dbReference type="AlphaFoldDB" id="A0A8J8NLX2"/>
<dbReference type="Proteomes" id="UP000785679">
    <property type="component" value="Unassembled WGS sequence"/>
</dbReference>
<keyword evidence="2" id="KW-1185">Reference proteome</keyword>
<protein>
    <submittedName>
        <fullName evidence="1">Uncharacterized protein</fullName>
    </submittedName>
</protein>
<reference evidence="1" key="1">
    <citation type="submission" date="2019-06" db="EMBL/GenBank/DDBJ databases">
        <authorList>
            <person name="Zheng W."/>
        </authorList>
    </citation>
    <scope>NUCLEOTIDE SEQUENCE</scope>
    <source>
        <strain evidence="1">QDHG01</strain>
    </source>
</reference>
<name>A0A8J8NLX2_HALGN</name>
<comment type="caution">
    <text evidence="1">The sequence shown here is derived from an EMBL/GenBank/DDBJ whole genome shotgun (WGS) entry which is preliminary data.</text>
</comment>
<organism evidence="1 2">
    <name type="scientific">Halteria grandinella</name>
    <dbReference type="NCBI Taxonomy" id="5974"/>
    <lineage>
        <taxon>Eukaryota</taxon>
        <taxon>Sar</taxon>
        <taxon>Alveolata</taxon>
        <taxon>Ciliophora</taxon>
        <taxon>Intramacronucleata</taxon>
        <taxon>Spirotrichea</taxon>
        <taxon>Stichotrichia</taxon>
        <taxon>Sporadotrichida</taxon>
        <taxon>Halteriidae</taxon>
        <taxon>Halteria</taxon>
    </lineage>
</organism>
<dbReference type="OrthoDB" id="301837at2759"/>
<dbReference type="EMBL" id="RRYP01011112">
    <property type="protein sequence ID" value="TNV77947.1"/>
    <property type="molecule type" value="Genomic_DNA"/>
</dbReference>
<proteinExistence type="predicted"/>
<evidence type="ECO:0000313" key="1">
    <source>
        <dbReference type="EMBL" id="TNV77947.1"/>
    </source>
</evidence>